<dbReference type="InterPro" id="IPR018936">
    <property type="entry name" value="PI3/4_kinase_CS"/>
</dbReference>
<sequence length="955" mass="107965">MFDVTNFLMRWLFLCNLIRDIAEIQTIPRSIDTRSQYIEHGSRIQELCEEDWRDNCLRGILSYPPGSQRLLVIDSMRAELVQQLSDSLVDADETVRLYEESRKNESNKSLQTSFFLPLDEDEDEDADADADADILQAFCTETPHHSAHDNHDGHHVELVSTSRNSENLQDRSIDQKLDFGKDEEFPRRLPTAVESNDAQLTIRNVRDYLPQLVSVVLKSPPPFESRLLNPIDKLRQVIVDRCVEDANWGVDLCWLLEAEVGRTWKKLFEHRQQTGRRLIVVLPAEKAAVLAKIGNEKREAFDLLQDSEQATAYGHTVSIGDLNNNCGESSLAVSATDNPSFRLPSSLSLRRCSHFGDTMHFIDRLTKISLELRRVPTIHRATYLHDSLREMNRRLRRRMITRGDVSLDVEDSRGPDDWPHHTDISTSFLQYSVHLPLDPNQNNRWPGSTTSETIGGGAVRVLNIVVDECRLLSSRERCPFLVHLEVAETGFNGRDSRLYASGAPGLGTTIEEALSMSSTVAASTCDDVSQSVIHASYQIPPELLTSTPKDAHSVLPVVDQPTHRAENLRGGTHSDEMTFYPSPPDPDDMLASIPYSEVRQQQYEQLHHQMFVDESTARKAMPSLAQRNLVVSIREGLLSQVFGQAWEMKCDEIKQASPFGKTKGWRLASFIMKAGEDIRREALVMQIIVKLNEWFQKDIQENIRPHLRPYTIMCVGGDAGLVECLNDAKSIDEVKKRTDSFQSLRDYFERAYGPPVSNSLNDEYSGKGEKGGNLTFTEAQENFLRSLVGYSLVCYILQIKDRHNANILLDREGNIIHIDFGFVLGDAPKMGKVPIFSERAPFKLSGEFWDVLGGWNVQQGGLGVRFCNMFEHAFASAASHAEDIVSLVEATMLTLTQNPRQARQLANGIRSRLRMRGQPGSREQKAFVMELVNAALTSWGTSTYDWLQKNMNGYQ</sequence>
<dbReference type="InterPro" id="IPR000403">
    <property type="entry name" value="PI3/4_kinase_cat_dom"/>
</dbReference>
<dbReference type="InterPro" id="IPR011009">
    <property type="entry name" value="Kinase-like_dom_sf"/>
</dbReference>
<dbReference type="PANTHER" id="PTHR10048">
    <property type="entry name" value="PHOSPHATIDYLINOSITOL KINASE"/>
    <property type="match status" value="1"/>
</dbReference>
<keyword evidence="6" id="KW-1185">Reference proteome</keyword>
<dbReference type="Gene3D" id="1.10.1070.11">
    <property type="entry name" value="Phosphatidylinositol 3-/4-kinase, catalytic domain"/>
    <property type="match status" value="1"/>
</dbReference>
<proteinExistence type="predicted"/>
<dbReference type="PANTHER" id="PTHR10048:SF22">
    <property type="entry name" value="PHOSPHATIDYLINOSITOL 4-KINASE BETA"/>
    <property type="match status" value="1"/>
</dbReference>
<keyword evidence="2" id="KW-0418">Kinase</keyword>
<evidence type="ECO:0000313" key="6">
    <source>
        <dbReference type="Proteomes" id="UP001295423"/>
    </source>
</evidence>
<dbReference type="Gene3D" id="3.30.1010.10">
    <property type="entry name" value="Phosphatidylinositol 3-kinase Catalytic Subunit, Chain A, domain 4"/>
    <property type="match status" value="1"/>
</dbReference>
<evidence type="ECO:0000256" key="1">
    <source>
        <dbReference type="ARBA" id="ARBA00022679"/>
    </source>
</evidence>
<reference evidence="5" key="1">
    <citation type="submission" date="2023-08" db="EMBL/GenBank/DDBJ databases">
        <authorList>
            <person name="Audoor S."/>
            <person name="Bilcke G."/>
        </authorList>
    </citation>
    <scope>NUCLEOTIDE SEQUENCE</scope>
</reference>
<evidence type="ECO:0000256" key="3">
    <source>
        <dbReference type="SAM" id="SignalP"/>
    </source>
</evidence>
<keyword evidence="1" id="KW-0808">Transferase</keyword>
<dbReference type="GO" id="GO:0016020">
    <property type="term" value="C:membrane"/>
    <property type="evidence" value="ECO:0007669"/>
    <property type="project" value="TreeGrafter"/>
</dbReference>
<gene>
    <name evidence="5" type="ORF">CYCCA115_LOCUS17002</name>
</gene>
<dbReference type="InterPro" id="IPR015433">
    <property type="entry name" value="PI3/4_kinase"/>
</dbReference>
<dbReference type="EMBL" id="CAKOGP040001963">
    <property type="protein sequence ID" value="CAJ1958043.1"/>
    <property type="molecule type" value="Genomic_DNA"/>
</dbReference>
<keyword evidence="3" id="KW-0732">Signal</keyword>
<dbReference type="SUPFAM" id="SSF56112">
    <property type="entry name" value="Protein kinase-like (PK-like)"/>
    <property type="match status" value="1"/>
</dbReference>
<comment type="caution">
    <text evidence="5">The sequence shown here is derived from an EMBL/GenBank/DDBJ whole genome shotgun (WGS) entry which is preliminary data.</text>
</comment>
<dbReference type="Proteomes" id="UP001295423">
    <property type="component" value="Unassembled WGS sequence"/>
</dbReference>
<dbReference type="GO" id="GO:0004430">
    <property type="term" value="F:1-phosphatidylinositol 4-kinase activity"/>
    <property type="evidence" value="ECO:0007669"/>
    <property type="project" value="TreeGrafter"/>
</dbReference>
<evidence type="ECO:0000259" key="4">
    <source>
        <dbReference type="PROSITE" id="PS50290"/>
    </source>
</evidence>
<dbReference type="PROSITE" id="PS00916">
    <property type="entry name" value="PI3_4_KINASE_2"/>
    <property type="match status" value="1"/>
</dbReference>
<dbReference type="GO" id="GO:0046854">
    <property type="term" value="P:phosphatidylinositol phosphate biosynthetic process"/>
    <property type="evidence" value="ECO:0007669"/>
    <property type="project" value="InterPro"/>
</dbReference>
<organism evidence="5 6">
    <name type="scientific">Cylindrotheca closterium</name>
    <dbReference type="NCBI Taxonomy" id="2856"/>
    <lineage>
        <taxon>Eukaryota</taxon>
        <taxon>Sar</taxon>
        <taxon>Stramenopiles</taxon>
        <taxon>Ochrophyta</taxon>
        <taxon>Bacillariophyta</taxon>
        <taxon>Bacillariophyceae</taxon>
        <taxon>Bacillariophycidae</taxon>
        <taxon>Bacillariales</taxon>
        <taxon>Bacillariaceae</taxon>
        <taxon>Cylindrotheca</taxon>
    </lineage>
</organism>
<accession>A0AAD2JK71</accession>
<feature type="chain" id="PRO_5042267268" description="PI3K/PI4K catalytic domain-containing protein" evidence="3">
    <location>
        <begin position="25"/>
        <end position="955"/>
    </location>
</feature>
<feature type="signal peptide" evidence="3">
    <location>
        <begin position="1"/>
        <end position="24"/>
    </location>
</feature>
<feature type="domain" description="PI3K/PI4K catalytic" evidence="4">
    <location>
        <begin position="644"/>
        <end position="940"/>
    </location>
</feature>
<dbReference type="GO" id="GO:0048015">
    <property type="term" value="P:phosphatidylinositol-mediated signaling"/>
    <property type="evidence" value="ECO:0007669"/>
    <property type="project" value="TreeGrafter"/>
</dbReference>
<protein>
    <recommendedName>
        <fullName evidence="4">PI3K/PI4K catalytic domain-containing protein</fullName>
    </recommendedName>
</protein>
<dbReference type="InterPro" id="IPR036940">
    <property type="entry name" value="PI3/4_kinase_cat_sf"/>
</dbReference>
<evidence type="ECO:0000313" key="5">
    <source>
        <dbReference type="EMBL" id="CAJ1958043.1"/>
    </source>
</evidence>
<dbReference type="CDD" id="cd00893">
    <property type="entry name" value="PI4Kc_III"/>
    <property type="match status" value="1"/>
</dbReference>
<dbReference type="GO" id="GO:0005737">
    <property type="term" value="C:cytoplasm"/>
    <property type="evidence" value="ECO:0007669"/>
    <property type="project" value="TreeGrafter"/>
</dbReference>
<dbReference type="SMART" id="SM00146">
    <property type="entry name" value="PI3Kc"/>
    <property type="match status" value="1"/>
</dbReference>
<dbReference type="PROSITE" id="PS50290">
    <property type="entry name" value="PI3_4_KINASE_3"/>
    <property type="match status" value="1"/>
</dbReference>
<evidence type="ECO:0000256" key="2">
    <source>
        <dbReference type="ARBA" id="ARBA00022777"/>
    </source>
</evidence>
<dbReference type="AlphaFoldDB" id="A0AAD2JK71"/>
<dbReference type="Pfam" id="PF00454">
    <property type="entry name" value="PI3_PI4_kinase"/>
    <property type="match status" value="1"/>
</dbReference>
<name>A0AAD2JK71_9STRA</name>